<dbReference type="GO" id="GO:0042256">
    <property type="term" value="P:cytosolic ribosome assembly"/>
    <property type="evidence" value="ECO:0007669"/>
    <property type="project" value="InterPro"/>
</dbReference>
<dbReference type="SUPFAM" id="SSF89895">
    <property type="entry name" value="FYSH domain"/>
    <property type="match status" value="1"/>
</dbReference>
<dbReference type="Pfam" id="PF01172">
    <property type="entry name" value="SBDS_N"/>
    <property type="match status" value="1"/>
</dbReference>
<dbReference type="InterPro" id="IPR019783">
    <property type="entry name" value="SDO1/SBDS_N"/>
</dbReference>
<reference evidence="11" key="1">
    <citation type="submission" date="2023-06" db="EMBL/GenBank/DDBJ databases">
        <title>Survivors Of The Sea: Transcriptome response of Skeletonema marinoi to long-term dormancy.</title>
        <authorList>
            <person name="Pinder M.I.M."/>
            <person name="Kourtchenko O."/>
            <person name="Robertson E.K."/>
            <person name="Larsson T."/>
            <person name="Maumus F."/>
            <person name="Osuna-Cruz C.M."/>
            <person name="Vancaester E."/>
            <person name="Stenow R."/>
            <person name="Vandepoele K."/>
            <person name="Ploug H."/>
            <person name="Bruchert V."/>
            <person name="Godhe A."/>
            <person name="Topel M."/>
        </authorList>
    </citation>
    <scope>NUCLEOTIDE SEQUENCE</scope>
    <source>
        <strain evidence="11">R05AC</strain>
    </source>
</reference>
<keyword evidence="4" id="KW-0963">Cytoplasm</keyword>
<name>A0AAD9D5L8_9STRA</name>
<feature type="domain" description="Ribosome maturation protein SDO1/SBDS N-terminal" evidence="9">
    <location>
        <begin position="16"/>
        <end position="102"/>
    </location>
</feature>
<evidence type="ECO:0000256" key="5">
    <source>
        <dbReference type="ARBA" id="ARBA00022517"/>
    </source>
</evidence>
<dbReference type="InterPro" id="IPR039100">
    <property type="entry name" value="Sdo1/SBDS-like"/>
</dbReference>
<dbReference type="PANTHER" id="PTHR10927:SF1">
    <property type="entry name" value="RIBOSOME MATURATION PROTEIN SBDS"/>
    <property type="match status" value="1"/>
</dbReference>
<feature type="region of interest" description="Disordered" evidence="8">
    <location>
        <begin position="273"/>
        <end position="419"/>
    </location>
</feature>
<dbReference type="NCBIfam" id="TIGR00291">
    <property type="entry name" value="RNA_SBDS"/>
    <property type="match status" value="1"/>
</dbReference>
<feature type="compositionally biased region" description="Polar residues" evidence="8">
    <location>
        <begin position="395"/>
        <end position="419"/>
    </location>
</feature>
<evidence type="ECO:0000256" key="2">
    <source>
        <dbReference type="ARBA" id="ARBA00004496"/>
    </source>
</evidence>
<dbReference type="GO" id="GO:0005737">
    <property type="term" value="C:cytoplasm"/>
    <property type="evidence" value="ECO:0007669"/>
    <property type="project" value="UniProtKB-SubCell"/>
</dbReference>
<dbReference type="Gene3D" id="1.10.10.900">
    <property type="entry name" value="SBDS protein C-terminal domain, subdomain 1"/>
    <property type="match status" value="1"/>
</dbReference>
<dbReference type="SUPFAM" id="SSF109728">
    <property type="entry name" value="Hypothetical protein AF0491, middle domain"/>
    <property type="match status" value="1"/>
</dbReference>
<evidence type="ECO:0000256" key="4">
    <source>
        <dbReference type="ARBA" id="ARBA00022490"/>
    </source>
</evidence>
<feature type="compositionally biased region" description="Basic and acidic residues" evidence="8">
    <location>
        <begin position="367"/>
        <end position="394"/>
    </location>
</feature>
<protein>
    <submittedName>
        <fullName evidence="11">Ribosome maturation protein SBDS</fullName>
    </submittedName>
</protein>
<dbReference type="PANTHER" id="PTHR10927">
    <property type="entry name" value="RIBOSOME MATURATION PROTEIN SBDS"/>
    <property type="match status" value="1"/>
</dbReference>
<comment type="subunit">
    <text evidence="7">Associates with the 60S ribosomal subunit.</text>
</comment>
<dbReference type="AlphaFoldDB" id="A0AAD9D5L8"/>
<dbReference type="InterPro" id="IPR037188">
    <property type="entry name" value="Sdo1/SBDS_central_sf"/>
</dbReference>
<feature type="compositionally biased region" description="Basic and acidic residues" evidence="8">
    <location>
        <begin position="273"/>
        <end position="286"/>
    </location>
</feature>
<dbReference type="Gene3D" id="3.30.1250.10">
    <property type="entry name" value="Ribosome maturation protein SBDS, N-terminal domain"/>
    <property type="match status" value="1"/>
</dbReference>
<evidence type="ECO:0000256" key="3">
    <source>
        <dbReference type="ARBA" id="ARBA00007433"/>
    </source>
</evidence>
<dbReference type="Pfam" id="PF09377">
    <property type="entry name" value="SBDS_domain_II"/>
    <property type="match status" value="1"/>
</dbReference>
<keyword evidence="12" id="KW-1185">Reference proteome</keyword>
<feature type="domain" description="Ribosome maturation protein SDO1/SBDS central" evidence="10">
    <location>
        <begin position="111"/>
        <end position="174"/>
    </location>
</feature>
<evidence type="ECO:0000256" key="6">
    <source>
        <dbReference type="ARBA" id="ARBA00023242"/>
    </source>
</evidence>
<comment type="similarity">
    <text evidence="3">Belongs to the SDO1/SBDS family.</text>
</comment>
<keyword evidence="5" id="KW-0690">Ribosome biogenesis</keyword>
<dbReference type="InterPro" id="IPR002140">
    <property type="entry name" value="Sdo1/SBDS"/>
</dbReference>
<comment type="subcellular location">
    <subcellularLocation>
        <location evidence="2">Cytoplasm</location>
    </subcellularLocation>
    <subcellularLocation>
        <location evidence="1">Nucleus</location>
    </subcellularLocation>
</comment>
<feature type="compositionally biased region" description="Basic residues" evidence="8">
    <location>
        <begin position="352"/>
        <end position="366"/>
    </location>
</feature>
<comment type="caution">
    <text evidence="11">The sequence shown here is derived from an EMBL/GenBank/DDBJ whole genome shotgun (WGS) entry which is preliminary data.</text>
</comment>
<evidence type="ECO:0000256" key="1">
    <source>
        <dbReference type="ARBA" id="ARBA00004123"/>
    </source>
</evidence>
<organism evidence="11 12">
    <name type="scientific">Skeletonema marinoi</name>
    <dbReference type="NCBI Taxonomy" id="267567"/>
    <lineage>
        <taxon>Eukaryota</taxon>
        <taxon>Sar</taxon>
        <taxon>Stramenopiles</taxon>
        <taxon>Ochrophyta</taxon>
        <taxon>Bacillariophyta</taxon>
        <taxon>Coscinodiscophyceae</taxon>
        <taxon>Thalassiosirophycidae</taxon>
        <taxon>Thalassiosirales</taxon>
        <taxon>Skeletonemataceae</taxon>
        <taxon>Skeletonema</taxon>
        <taxon>Skeletonema marinoi-dohrnii complex</taxon>
    </lineage>
</organism>
<proteinExistence type="inferred from homology"/>
<dbReference type="GO" id="GO:0005634">
    <property type="term" value="C:nucleus"/>
    <property type="evidence" value="ECO:0007669"/>
    <property type="project" value="UniProtKB-SubCell"/>
</dbReference>
<feature type="compositionally biased region" description="Polar residues" evidence="8">
    <location>
        <begin position="287"/>
        <end position="300"/>
    </location>
</feature>
<evidence type="ECO:0000313" key="11">
    <source>
        <dbReference type="EMBL" id="KAK1733785.1"/>
    </source>
</evidence>
<dbReference type="Proteomes" id="UP001224775">
    <property type="component" value="Unassembled WGS sequence"/>
</dbReference>
<keyword evidence="6" id="KW-0539">Nucleus</keyword>
<accession>A0AAD9D5L8</accession>
<evidence type="ECO:0000259" key="9">
    <source>
        <dbReference type="Pfam" id="PF01172"/>
    </source>
</evidence>
<dbReference type="InterPro" id="IPR036786">
    <property type="entry name" value="Ribosome_mat_SBDS_N_sf"/>
</dbReference>
<evidence type="ECO:0000256" key="8">
    <source>
        <dbReference type="SAM" id="MobiDB-lite"/>
    </source>
</evidence>
<dbReference type="EMBL" id="JATAAI010000045">
    <property type="protein sequence ID" value="KAK1733785.1"/>
    <property type="molecule type" value="Genomic_DNA"/>
</dbReference>
<evidence type="ECO:0000256" key="7">
    <source>
        <dbReference type="ARBA" id="ARBA00049708"/>
    </source>
</evidence>
<sequence length="474" mass="53402">MSRQIVQPVNQVRLTNVAVVRLSRGGHRFEVACYRNKIVNYRQGTETDLSEVLQTERIFTNVSKGQFANSKTLKKCFDTSNEEEVCRFILANGDVQVSDQERAAQLESTAREVASMVSEKCVHPISRRPYTLPQIRDGMKAAGFMVHPTRNIKQQFLDCVRLLQEKRVLDIERAKMKLAIVLSQLQEANDHNDGLTKRRDAVTTFLINEGVAAADIQPSTGDNDTRIIFQSDPSLYRRMDGIARHDDVQGRLEIIQQCVTEEGDVTLGHELERKAQQQQQRDEHHVVQSSGKQHATQSGANDNNDDDNDDVPALSDKLQSGLRLTSNTDTNNDDNDHDDHQSTITKVANSRKAQKAAQKKSKKAKRREKEDAVEREEKIAAEKARQKERDERRGIQQNSTAGDGATTSISNNTNQVSNAGDTKACNTCGGSFAPHEYRSHFRSDWHRYNVKLKMKGCATVSEKEFLLCDSDAFF</sequence>
<evidence type="ECO:0000313" key="12">
    <source>
        <dbReference type="Proteomes" id="UP001224775"/>
    </source>
</evidence>
<gene>
    <name evidence="11" type="ORF">QTG54_015640</name>
</gene>
<evidence type="ECO:0000259" key="10">
    <source>
        <dbReference type="Pfam" id="PF09377"/>
    </source>
</evidence>
<dbReference type="InterPro" id="IPR018978">
    <property type="entry name" value="SDO1/SBDS_central"/>
</dbReference>